<sequence length="301" mass="32585">MFSSSATEHPPAMPAFGGGRVVGSLNDATASTFGAPSKPTSHAMTPSVLPVPSAQKGPEPGESGAHTTTTTPFSSAQGVPDPRLSLSRNVESTSGSIIACRVGTPHTTFFVHRAVLYKSSEFLKTHAELESNDIDSESSISLPDFNSEAFALYSKWLYSSAIISIPEDETPKDDAEWRVLASAYALGEKLIDIDFKNTVIDALRAKVKSKIGNTVWKVAPELVRIIYAGDSKDSPARRFVVDLYHGHGGASNLDDRSLPSDFLFDLARVGLVRTIKRHVSSERCEHHEHGKDKACYIDRKA</sequence>
<dbReference type="SUPFAM" id="SSF54695">
    <property type="entry name" value="POZ domain"/>
    <property type="match status" value="1"/>
</dbReference>
<feature type="compositionally biased region" description="Polar residues" evidence="1">
    <location>
        <begin position="30"/>
        <end position="44"/>
    </location>
</feature>
<dbReference type="CDD" id="cd18186">
    <property type="entry name" value="BTB_POZ_ZBTB_KLHL-like"/>
    <property type="match status" value="1"/>
</dbReference>
<name>A0A6A6CGG2_ZASCE</name>
<dbReference type="Gene3D" id="3.30.710.10">
    <property type="entry name" value="Potassium Channel Kv1.1, Chain A"/>
    <property type="match status" value="1"/>
</dbReference>
<gene>
    <name evidence="3" type="ORF">M409DRAFT_55127</name>
</gene>
<dbReference type="PROSITE" id="PS50097">
    <property type="entry name" value="BTB"/>
    <property type="match status" value="1"/>
</dbReference>
<protein>
    <recommendedName>
        <fullName evidence="2">BTB domain-containing protein</fullName>
    </recommendedName>
</protein>
<dbReference type="InterPro" id="IPR011333">
    <property type="entry name" value="SKP1/BTB/POZ_sf"/>
</dbReference>
<feature type="region of interest" description="Disordered" evidence="1">
    <location>
        <begin position="30"/>
        <end position="88"/>
    </location>
</feature>
<dbReference type="PANTHER" id="PTHR47843:SF2">
    <property type="entry name" value="BTB DOMAIN-CONTAINING PROTEIN"/>
    <property type="match status" value="1"/>
</dbReference>
<feature type="compositionally biased region" description="Polar residues" evidence="1">
    <location>
        <begin position="65"/>
        <end position="77"/>
    </location>
</feature>
<dbReference type="InterPro" id="IPR000210">
    <property type="entry name" value="BTB/POZ_dom"/>
</dbReference>
<proteinExistence type="predicted"/>
<dbReference type="PANTHER" id="PTHR47843">
    <property type="entry name" value="BTB DOMAIN-CONTAINING PROTEIN-RELATED"/>
    <property type="match status" value="1"/>
</dbReference>
<dbReference type="Proteomes" id="UP000799537">
    <property type="component" value="Unassembled WGS sequence"/>
</dbReference>
<feature type="region of interest" description="Disordered" evidence="1">
    <location>
        <begin position="1"/>
        <end position="20"/>
    </location>
</feature>
<dbReference type="EMBL" id="ML993597">
    <property type="protein sequence ID" value="KAF2166274.1"/>
    <property type="molecule type" value="Genomic_DNA"/>
</dbReference>
<dbReference type="RefSeq" id="XP_033667163.1">
    <property type="nucleotide sequence ID" value="XM_033812919.1"/>
</dbReference>
<reference evidence="3" key="1">
    <citation type="journal article" date="2020" name="Stud. Mycol.">
        <title>101 Dothideomycetes genomes: a test case for predicting lifestyles and emergence of pathogens.</title>
        <authorList>
            <person name="Haridas S."/>
            <person name="Albert R."/>
            <person name="Binder M."/>
            <person name="Bloem J."/>
            <person name="Labutti K."/>
            <person name="Salamov A."/>
            <person name="Andreopoulos B."/>
            <person name="Baker S."/>
            <person name="Barry K."/>
            <person name="Bills G."/>
            <person name="Bluhm B."/>
            <person name="Cannon C."/>
            <person name="Castanera R."/>
            <person name="Culley D."/>
            <person name="Daum C."/>
            <person name="Ezra D."/>
            <person name="Gonzalez J."/>
            <person name="Henrissat B."/>
            <person name="Kuo A."/>
            <person name="Liang C."/>
            <person name="Lipzen A."/>
            <person name="Lutzoni F."/>
            <person name="Magnuson J."/>
            <person name="Mondo S."/>
            <person name="Nolan M."/>
            <person name="Ohm R."/>
            <person name="Pangilinan J."/>
            <person name="Park H.-J."/>
            <person name="Ramirez L."/>
            <person name="Alfaro M."/>
            <person name="Sun H."/>
            <person name="Tritt A."/>
            <person name="Yoshinaga Y."/>
            <person name="Zwiers L.-H."/>
            <person name="Turgeon B."/>
            <person name="Goodwin S."/>
            <person name="Spatafora J."/>
            <person name="Crous P."/>
            <person name="Grigoriev I."/>
        </authorList>
    </citation>
    <scope>NUCLEOTIDE SEQUENCE</scope>
    <source>
        <strain evidence="3">ATCC 36951</strain>
    </source>
</reference>
<accession>A0A6A6CGG2</accession>
<feature type="domain" description="BTB" evidence="2">
    <location>
        <begin position="94"/>
        <end position="162"/>
    </location>
</feature>
<organism evidence="3 4">
    <name type="scientific">Zasmidium cellare ATCC 36951</name>
    <dbReference type="NCBI Taxonomy" id="1080233"/>
    <lineage>
        <taxon>Eukaryota</taxon>
        <taxon>Fungi</taxon>
        <taxon>Dikarya</taxon>
        <taxon>Ascomycota</taxon>
        <taxon>Pezizomycotina</taxon>
        <taxon>Dothideomycetes</taxon>
        <taxon>Dothideomycetidae</taxon>
        <taxon>Mycosphaerellales</taxon>
        <taxon>Mycosphaerellaceae</taxon>
        <taxon>Zasmidium</taxon>
    </lineage>
</organism>
<dbReference type="AlphaFoldDB" id="A0A6A6CGG2"/>
<evidence type="ECO:0000313" key="3">
    <source>
        <dbReference type="EMBL" id="KAF2166274.1"/>
    </source>
</evidence>
<evidence type="ECO:0000259" key="2">
    <source>
        <dbReference type="PROSITE" id="PS50097"/>
    </source>
</evidence>
<dbReference type="OrthoDB" id="3647298at2759"/>
<dbReference type="Pfam" id="PF00651">
    <property type="entry name" value="BTB"/>
    <property type="match status" value="1"/>
</dbReference>
<keyword evidence="4" id="KW-1185">Reference proteome</keyword>
<dbReference type="GeneID" id="54566191"/>
<evidence type="ECO:0000313" key="4">
    <source>
        <dbReference type="Proteomes" id="UP000799537"/>
    </source>
</evidence>
<evidence type="ECO:0000256" key="1">
    <source>
        <dbReference type="SAM" id="MobiDB-lite"/>
    </source>
</evidence>